<dbReference type="InParanoid" id="A0A024GIY2"/>
<reference evidence="1 2" key="1">
    <citation type="submission" date="2012-05" db="EMBL/GenBank/DDBJ databases">
        <title>Recombination and specialization in a pathogen metapopulation.</title>
        <authorList>
            <person name="Gardiner A."/>
            <person name="Kemen E."/>
            <person name="Schultz-Larsen T."/>
            <person name="MacLean D."/>
            <person name="Van Oosterhout C."/>
            <person name="Jones J.D.G."/>
        </authorList>
    </citation>
    <scope>NUCLEOTIDE SEQUENCE [LARGE SCALE GENOMIC DNA]</scope>
    <source>
        <strain evidence="1 2">Ac Nc2</strain>
    </source>
</reference>
<dbReference type="EMBL" id="CAIX01000127">
    <property type="protein sequence ID" value="CCI46457.1"/>
    <property type="molecule type" value="Genomic_DNA"/>
</dbReference>
<sequence length="144" mass="15999">MAVIQIGTDWSVLRLGSGKNSERFEQRSLNGILQASTTHNTSKTLSVIFVTLRMSVEAVVLILKVRLPLDGIKPQLCEQRSTRPDTASVPTISDLSFTYGQVHLYGDDNDLLGPSHDKLTTKTMSRMVLPRDHVNSYMLDFGAH</sequence>
<accession>A0A024GIY2</accession>
<gene>
    <name evidence="1" type="ORF">BN9_073860</name>
</gene>
<dbReference type="Proteomes" id="UP000053237">
    <property type="component" value="Unassembled WGS sequence"/>
</dbReference>
<name>A0A024GIY2_9STRA</name>
<proteinExistence type="predicted"/>
<evidence type="ECO:0000313" key="1">
    <source>
        <dbReference type="EMBL" id="CCI46457.1"/>
    </source>
</evidence>
<comment type="caution">
    <text evidence="1">The sequence shown here is derived from an EMBL/GenBank/DDBJ whole genome shotgun (WGS) entry which is preliminary data.</text>
</comment>
<dbReference type="AlphaFoldDB" id="A0A024GIY2"/>
<keyword evidence="2" id="KW-1185">Reference proteome</keyword>
<organism evidence="1 2">
    <name type="scientific">Albugo candida</name>
    <dbReference type="NCBI Taxonomy" id="65357"/>
    <lineage>
        <taxon>Eukaryota</taxon>
        <taxon>Sar</taxon>
        <taxon>Stramenopiles</taxon>
        <taxon>Oomycota</taxon>
        <taxon>Peronosporomycetes</taxon>
        <taxon>Albuginales</taxon>
        <taxon>Albuginaceae</taxon>
        <taxon>Albugo</taxon>
    </lineage>
</organism>
<protein>
    <submittedName>
        <fullName evidence="1">Uncharacterized protein</fullName>
    </submittedName>
</protein>
<evidence type="ECO:0000313" key="2">
    <source>
        <dbReference type="Proteomes" id="UP000053237"/>
    </source>
</evidence>